<reference evidence="1 2" key="1">
    <citation type="submission" date="2016-10" db="EMBL/GenBank/DDBJ databases">
        <authorList>
            <person name="de Groot N.N."/>
        </authorList>
    </citation>
    <scope>NUCLEOTIDE SEQUENCE [LARGE SCALE GENOMIC DNA]</scope>
    <source>
        <strain evidence="1 2">RK1</strain>
    </source>
</reference>
<sequence length="387" mass="44514">MPYFYRWGIIAVFLFGFLHNLQAQTWPRGEVDTPYLNVVKRRQLLVQLDIENGGMIANNKLVRESFGNIYYNGINLRLGWQTDREGDDYHQLYNYPIYGIGLYASTFRKAEIGTPTALYGFFAAPIKAGRLKRWDFNYRISLGLASNFEPYNEENNPLNILLGTHRNVFVDLGVQANYKIGHHLQLGAGLSFHHFSNGSIRQPNKGINLLPLSVTITYVPYRQTPDFTKRELPELDERGQIHLHYAFGIKQFEPQNRRRYFKSTVGMYWSYAVGYQWRLGVGGDLFYSDSGNQPEIAGDALNKIGSMFSGGPAFYIDHVLTKRLYLNGNVGVYVHRNKFNGEIKPIFLRLGTRYKVWKNAYAGVSIKAHAAKADFVEWTMGYTIQRR</sequence>
<dbReference type="Proteomes" id="UP000198670">
    <property type="component" value="Unassembled WGS sequence"/>
</dbReference>
<protein>
    <submittedName>
        <fullName evidence="1">Lipid A 3-O-deacylase (PagL)</fullName>
    </submittedName>
</protein>
<dbReference type="STRING" id="1477437.SAMN05444682_10874"/>
<dbReference type="Pfam" id="PF09411">
    <property type="entry name" value="PagL"/>
    <property type="match status" value="1"/>
</dbReference>
<dbReference type="Gene3D" id="2.40.160.20">
    <property type="match status" value="1"/>
</dbReference>
<organism evidence="1 2">
    <name type="scientific">Parapedobacter indicus</name>
    <dbReference type="NCBI Taxonomy" id="1477437"/>
    <lineage>
        <taxon>Bacteria</taxon>
        <taxon>Pseudomonadati</taxon>
        <taxon>Bacteroidota</taxon>
        <taxon>Sphingobacteriia</taxon>
        <taxon>Sphingobacteriales</taxon>
        <taxon>Sphingobacteriaceae</taxon>
        <taxon>Parapedobacter</taxon>
    </lineage>
</organism>
<gene>
    <name evidence="1" type="ORF">SAMN05444682_10874</name>
</gene>
<dbReference type="EMBL" id="FOQO01000008">
    <property type="protein sequence ID" value="SFJ21875.1"/>
    <property type="molecule type" value="Genomic_DNA"/>
</dbReference>
<name>A0A1I3PK22_9SPHI</name>
<evidence type="ECO:0000313" key="1">
    <source>
        <dbReference type="EMBL" id="SFJ21875.1"/>
    </source>
</evidence>
<proteinExistence type="predicted"/>
<dbReference type="InterPro" id="IPR018550">
    <property type="entry name" value="Lipid-A_deacylase-rel"/>
</dbReference>
<keyword evidence="2" id="KW-1185">Reference proteome</keyword>
<accession>A0A1I3PK22</accession>
<dbReference type="AlphaFoldDB" id="A0A1I3PK22"/>
<evidence type="ECO:0000313" key="2">
    <source>
        <dbReference type="Proteomes" id="UP000198670"/>
    </source>
</evidence>